<dbReference type="Pfam" id="PF00856">
    <property type="entry name" value="SET"/>
    <property type="match status" value="1"/>
</dbReference>
<feature type="compositionally biased region" description="Basic and acidic residues" evidence="8">
    <location>
        <begin position="825"/>
        <end position="835"/>
    </location>
</feature>
<feature type="domain" description="CXC" evidence="10">
    <location>
        <begin position="586"/>
        <end position="685"/>
    </location>
</feature>
<dbReference type="Pfam" id="PF25996">
    <property type="entry name" value="HTH_CLF_N"/>
    <property type="match status" value="1"/>
</dbReference>
<dbReference type="InterPro" id="IPR033467">
    <property type="entry name" value="Tesmin/TSO1-like_CXC"/>
</dbReference>
<dbReference type="PROSITE" id="PS51633">
    <property type="entry name" value="CXC"/>
    <property type="match status" value="1"/>
</dbReference>
<sequence>MMPSKTTDSASKSKKLNGSDTLGTLHTRINQLKKQIQAERAISVREKVEDNKENLETHVSRLVELASSKEDVSVSNEHGLCKMLSARIESPLCKVNGLALGSGERDSFNGEEAISLTTAKLPFMEKIPPYTTWMFLDRNQRMAEDQSVVGRRRIYYDPHGSEALICSDSEEEMEEPEEEKHEFSEAEDRILWMTFTEYGLDEEVLKILIEFVGGTTSEIQERCNMLNEENKASQNQNLKDSEKTESEGSAFLGKRLSAALDSFDNLFCRRCLVFDCRLHGCSQILINSSEKQSYSSDSEDERRPCSEQCCLQLRVVESLPEGMEASSFHGCGNRTSAEDCRTLISPNAADPGCMFKTEHNHETTGKRRVLEPLNTMVELVSDNPLGSSSKKLKSEAQSAVATAVEDGVPLDQDGVPLDQNLTAISKDLEFGGTDENQTTNDASNNFGCLTCSSGDKVKQDERKEITEMCIIKQMSNSRESSDWKPLEKELFLKGIEIFGRNSCLIARNLLPGLKTCIEVSSYMNDTVAVASRAAAALSSSVPADNGRSDTDMVEAEMPARSRLFRKRGRTRKLKYSWKSAGHPSIWRRIADDKNQSCKQYTPCGCQAMCGKQCPCLQNGTCCEKYCGCSKSCKNRFRGCHCAKSQCRSRQCPCFAAGRECDPDVCRNCWVSCGDGSLGEPPRQGDGQCGNMRLLLRQQQRILLAKSDVAGWGAFLKNPVNKNDYLGEYTGELISHREADKRGKIYDRANSSFLFDLNDQYVLDAYRKGDKLKFANHSSNPNCYAKVMLVAGDHRVGIFAKEHIEASEELFYDYRYGPDQAPIWARKPEGSKRDDSPVPQGRAKKHQSH</sequence>
<dbReference type="PANTHER" id="PTHR45747:SF14">
    <property type="entry name" value="HISTONE-LYSINE N-METHYLTRANSFERASE EZA1"/>
    <property type="match status" value="1"/>
</dbReference>
<dbReference type="FunFam" id="2.170.270.10:FF:000001">
    <property type="entry name" value="Putative histone-lysine N-methyltransferase EZH2"/>
    <property type="match status" value="1"/>
</dbReference>
<dbReference type="InterPro" id="IPR025778">
    <property type="entry name" value="Hist-Lys_N-MeTrfase_plant"/>
</dbReference>
<evidence type="ECO:0000313" key="12">
    <source>
        <dbReference type="Proteomes" id="UP001630127"/>
    </source>
</evidence>
<dbReference type="SMART" id="SM01114">
    <property type="entry name" value="CXC"/>
    <property type="match status" value="1"/>
</dbReference>
<dbReference type="AlphaFoldDB" id="A0ABD2ZGW4"/>
<dbReference type="Pfam" id="PF18264">
    <property type="entry name" value="preSET_CXC"/>
    <property type="match status" value="1"/>
</dbReference>
<evidence type="ECO:0000256" key="5">
    <source>
        <dbReference type="ARBA" id="ARBA00023242"/>
    </source>
</evidence>
<dbReference type="Gene3D" id="2.170.270.10">
    <property type="entry name" value="SET domain"/>
    <property type="match status" value="1"/>
</dbReference>
<keyword evidence="12" id="KW-1185">Reference proteome</keyword>
<keyword evidence="7" id="KW-0175">Coiled coil</keyword>
<dbReference type="InterPro" id="IPR041355">
    <property type="entry name" value="Pre-SET_CXC"/>
</dbReference>
<dbReference type="PANTHER" id="PTHR45747">
    <property type="entry name" value="HISTONE-LYSINE N-METHYLTRANSFERASE E(Z)"/>
    <property type="match status" value="1"/>
</dbReference>
<evidence type="ECO:0000256" key="6">
    <source>
        <dbReference type="ARBA" id="ARBA00048568"/>
    </source>
</evidence>
<dbReference type="InterPro" id="IPR046341">
    <property type="entry name" value="SET_dom_sf"/>
</dbReference>
<keyword evidence="3" id="KW-0808">Transferase</keyword>
<evidence type="ECO:0000256" key="3">
    <source>
        <dbReference type="ARBA" id="ARBA00022679"/>
    </source>
</evidence>
<comment type="subcellular location">
    <subcellularLocation>
        <location evidence="1">Nucleus</location>
    </subcellularLocation>
</comment>
<dbReference type="InterPro" id="IPR026489">
    <property type="entry name" value="CXC_dom"/>
</dbReference>
<dbReference type="InterPro" id="IPR058609">
    <property type="entry name" value="HTH_CLF-like"/>
</dbReference>
<evidence type="ECO:0000313" key="11">
    <source>
        <dbReference type="EMBL" id="KAL3517367.1"/>
    </source>
</evidence>
<dbReference type="GO" id="GO:0140951">
    <property type="term" value="F:histone H3K27 trimethyltransferase activity"/>
    <property type="evidence" value="ECO:0007669"/>
    <property type="project" value="UniProtKB-EC"/>
</dbReference>
<accession>A0ABD2ZGW4</accession>
<proteinExistence type="predicted"/>
<evidence type="ECO:0008006" key="13">
    <source>
        <dbReference type="Google" id="ProtNLM"/>
    </source>
</evidence>
<evidence type="ECO:0000256" key="4">
    <source>
        <dbReference type="ARBA" id="ARBA00022691"/>
    </source>
</evidence>
<keyword evidence="2" id="KW-0489">Methyltransferase</keyword>
<dbReference type="PROSITE" id="PS51576">
    <property type="entry name" value="SAM_MT43_EZ"/>
    <property type="match status" value="1"/>
</dbReference>
<dbReference type="SMART" id="SM00317">
    <property type="entry name" value="SET"/>
    <property type="match status" value="1"/>
</dbReference>
<keyword evidence="5" id="KW-0539">Nucleus</keyword>
<keyword evidence="4" id="KW-0949">S-adenosyl-L-methionine</keyword>
<organism evidence="11 12">
    <name type="scientific">Cinchona calisaya</name>
    <dbReference type="NCBI Taxonomy" id="153742"/>
    <lineage>
        <taxon>Eukaryota</taxon>
        <taxon>Viridiplantae</taxon>
        <taxon>Streptophyta</taxon>
        <taxon>Embryophyta</taxon>
        <taxon>Tracheophyta</taxon>
        <taxon>Spermatophyta</taxon>
        <taxon>Magnoliopsida</taxon>
        <taxon>eudicotyledons</taxon>
        <taxon>Gunneridae</taxon>
        <taxon>Pentapetalae</taxon>
        <taxon>asterids</taxon>
        <taxon>lamiids</taxon>
        <taxon>Gentianales</taxon>
        <taxon>Rubiaceae</taxon>
        <taxon>Cinchonoideae</taxon>
        <taxon>Cinchoneae</taxon>
        <taxon>Cinchona</taxon>
    </lineage>
</organism>
<feature type="region of interest" description="Disordered" evidence="8">
    <location>
        <begin position="821"/>
        <end position="848"/>
    </location>
</feature>
<evidence type="ECO:0000256" key="8">
    <source>
        <dbReference type="SAM" id="MobiDB-lite"/>
    </source>
</evidence>
<dbReference type="InterPro" id="IPR045318">
    <property type="entry name" value="EZH1/2-like"/>
</dbReference>
<gene>
    <name evidence="11" type="ORF">ACH5RR_019956</name>
</gene>
<evidence type="ECO:0000256" key="1">
    <source>
        <dbReference type="ARBA" id="ARBA00004123"/>
    </source>
</evidence>
<dbReference type="GO" id="GO:0005634">
    <property type="term" value="C:nucleus"/>
    <property type="evidence" value="ECO:0007669"/>
    <property type="project" value="UniProtKB-SubCell"/>
</dbReference>
<feature type="compositionally biased region" description="Low complexity" evidence="8">
    <location>
        <begin position="1"/>
        <end position="10"/>
    </location>
</feature>
<dbReference type="GO" id="GO:0050793">
    <property type="term" value="P:regulation of developmental process"/>
    <property type="evidence" value="ECO:0007669"/>
    <property type="project" value="UniProtKB-ARBA"/>
</dbReference>
<feature type="region of interest" description="Disordered" evidence="8">
    <location>
        <begin position="1"/>
        <end position="24"/>
    </location>
</feature>
<dbReference type="CDD" id="cd10519">
    <property type="entry name" value="SET_EZH"/>
    <property type="match status" value="1"/>
</dbReference>
<feature type="domain" description="SET" evidence="9">
    <location>
        <begin position="699"/>
        <end position="814"/>
    </location>
</feature>
<dbReference type="GO" id="GO:0032259">
    <property type="term" value="P:methylation"/>
    <property type="evidence" value="ECO:0007669"/>
    <property type="project" value="UniProtKB-KW"/>
</dbReference>
<comment type="caution">
    <text evidence="11">The sequence shown here is derived from an EMBL/GenBank/DDBJ whole genome shotgun (WGS) entry which is preliminary data.</text>
</comment>
<dbReference type="InterPro" id="IPR001214">
    <property type="entry name" value="SET_dom"/>
</dbReference>
<dbReference type="Proteomes" id="UP001630127">
    <property type="component" value="Unassembled WGS sequence"/>
</dbReference>
<reference evidence="11 12" key="1">
    <citation type="submission" date="2024-11" db="EMBL/GenBank/DDBJ databases">
        <title>A near-complete genome assembly of Cinchona calisaya.</title>
        <authorList>
            <person name="Lian D.C."/>
            <person name="Zhao X.W."/>
            <person name="Wei L."/>
        </authorList>
    </citation>
    <scope>NUCLEOTIDE SEQUENCE [LARGE SCALE GENOMIC DNA]</scope>
    <source>
        <tissue evidence="11">Nenye</tissue>
    </source>
</reference>
<evidence type="ECO:0000256" key="7">
    <source>
        <dbReference type="SAM" id="Coils"/>
    </source>
</evidence>
<feature type="coiled-coil region" evidence="7">
    <location>
        <begin position="38"/>
        <end position="65"/>
    </location>
</feature>
<dbReference type="SUPFAM" id="SSF82199">
    <property type="entry name" value="SET domain"/>
    <property type="match status" value="1"/>
</dbReference>
<evidence type="ECO:0000259" key="10">
    <source>
        <dbReference type="PROSITE" id="PS51633"/>
    </source>
</evidence>
<evidence type="ECO:0000259" key="9">
    <source>
        <dbReference type="PROSITE" id="PS50280"/>
    </source>
</evidence>
<name>A0ABD2ZGW4_9GENT</name>
<evidence type="ECO:0000256" key="2">
    <source>
        <dbReference type="ARBA" id="ARBA00022603"/>
    </source>
</evidence>
<protein>
    <recommendedName>
        <fullName evidence="13">[Histone H3]-lysine(27) N-trimethyltransferase</fullName>
    </recommendedName>
</protein>
<dbReference type="PROSITE" id="PS50280">
    <property type="entry name" value="SET"/>
    <property type="match status" value="1"/>
</dbReference>
<comment type="catalytic activity">
    <reaction evidence="6">
        <text>L-lysyl(27)-[histone H3] + 3 S-adenosyl-L-methionine = N(6),N(6),N(6)-trimethyl-L-lysyl(27)-[histone H3] + 3 S-adenosyl-L-homocysteine + 3 H(+)</text>
        <dbReference type="Rhea" id="RHEA:60292"/>
        <dbReference type="Rhea" id="RHEA-COMP:15535"/>
        <dbReference type="Rhea" id="RHEA-COMP:15548"/>
        <dbReference type="ChEBI" id="CHEBI:15378"/>
        <dbReference type="ChEBI" id="CHEBI:29969"/>
        <dbReference type="ChEBI" id="CHEBI:57856"/>
        <dbReference type="ChEBI" id="CHEBI:59789"/>
        <dbReference type="ChEBI" id="CHEBI:61961"/>
        <dbReference type="EC" id="2.1.1.356"/>
    </reaction>
</comment>
<dbReference type="EMBL" id="JBJUIK010000009">
    <property type="protein sequence ID" value="KAL3517367.1"/>
    <property type="molecule type" value="Genomic_DNA"/>
</dbReference>